<dbReference type="InterPro" id="IPR007837">
    <property type="entry name" value="DinB"/>
</dbReference>
<dbReference type="EMBL" id="JAFHKR010000039">
    <property type="protein sequence ID" value="MBN3555762.1"/>
    <property type="molecule type" value="Genomic_DNA"/>
</dbReference>
<evidence type="ECO:0000256" key="1">
    <source>
        <dbReference type="ARBA" id="ARBA00008635"/>
    </source>
</evidence>
<dbReference type="Gene3D" id="1.20.120.450">
    <property type="entry name" value="dinb family like domain"/>
    <property type="match status" value="1"/>
</dbReference>
<dbReference type="Pfam" id="PF05163">
    <property type="entry name" value="DinB"/>
    <property type="match status" value="1"/>
</dbReference>
<dbReference type="InterPro" id="IPR034660">
    <property type="entry name" value="DinB/YfiT-like"/>
</dbReference>
<dbReference type="Proteomes" id="UP001296923">
    <property type="component" value="Unassembled WGS sequence"/>
</dbReference>
<comment type="similarity">
    <text evidence="1">Belongs to the DinB family.</text>
</comment>
<organism evidence="3 4">
    <name type="scientific">Fictibacillus nanhaiensis</name>
    <dbReference type="NCBI Taxonomy" id="742169"/>
    <lineage>
        <taxon>Bacteria</taxon>
        <taxon>Bacillati</taxon>
        <taxon>Bacillota</taxon>
        <taxon>Bacilli</taxon>
        <taxon>Bacillales</taxon>
        <taxon>Fictibacillaceae</taxon>
        <taxon>Fictibacillus</taxon>
    </lineage>
</organism>
<sequence length="154" mass="18561">MFLTKQGFFEILEGNRRLTIRVIEAFSEEQLFNFTPDEKLRPFAEMVKEIVNIEYGYMQGIARDKWEYKDVFEGTSTKEELIRISNNIREETRNMWAEMNEEKLSIVMKDEFFGPEQSHFDRLQYALENEIHHRGQGYTYLRLLGIEPPEFYVR</sequence>
<name>A0ABS2ZWM7_9BACL</name>
<comment type="caution">
    <text evidence="3">The sequence shown here is derived from an EMBL/GenBank/DDBJ whole genome shotgun (WGS) entry which is preliminary data.</text>
</comment>
<dbReference type="RefSeq" id="WP_205726557.1">
    <property type="nucleotide sequence ID" value="NZ_JAFHKR010000039.1"/>
</dbReference>
<evidence type="ECO:0000313" key="3">
    <source>
        <dbReference type="EMBL" id="MBN3555762.1"/>
    </source>
</evidence>
<reference evidence="3 4" key="1">
    <citation type="submission" date="2021-01" db="EMBL/GenBank/DDBJ databases">
        <title>Genome Sequencing of Type Strains.</title>
        <authorList>
            <person name="Lemaire J.F."/>
            <person name="Inderbitzin P."/>
            <person name="Collins S.B."/>
            <person name="Wespe N."/>
            <person name="Knight-Connoni V."/>
        </authorList>
    </citation>
    <scope>NUCLEOTIDE SEQUENCE [LARGE SCALE GENOMIC DNA]</scope>
    <source>
        <strain evidence="3 4">DSM 23009</strain>
    </source>
</reference>
<protein>
    <submittedName>
        <fullName evidence="3">DinB family protein</fullName>
    </submittedName>
</protein>
<dbReference type="SUPFAM" id="SSF109854">
    <property type="entry name" value="DinB/YfiT-like putative metalloenzymes"/>
    <property type="match status" value="1"/>
</dbReference>
<proteinExistence type="inferred from homology"/>
<evidence type="ECO:0000256" key="2">
    <source>
        <dbReference type="ARBA" id="ARBA00022723"/>
    </source>
</evidence>
<gene>
    <name evidence="3" type="ORF">JYA63_15905</name>
</gene>
<accession>A0ABS2ZWM7</accession>
<evidence type="ECO:0000313" key="4">
    <source>
        <dbReference type="Proteomes" id="UP001296923"/>
    </source>
</evidence>
<keyword evidence="4" id="KW-1185">Reference proteome</keyword>
<keyword evidence="2" id="KW-0479">Metal-binding</keyword>